<dbReference type="Pfam" id="PF02618">
    <property type="entry name" value="YceG"/>
    <property type="match status" value="1"/>
</dbReference>
<comment type="function">
    <text evidence="7">Functions as a peptidoglycan terminase that cleaves nascent peptidoglycan strands endolytically to terminate their elongation.</text>
</comment>
<comment type="catalytic activity">
    <reaction evidence="7">
        <text>a peptidoglycan chain = a peptidoglycan chain with N-acetyl-1,6-anhydromuramyl-[peptide] at the reducing end + a peptidoglycan chain with N-acetylglucosamine at the non-reducing end.</text>
        <dbReference type="EC" id="4.2.2.29"/>
    </reaction>
</comment>
<reference evidence="8 9" key="1">
    <citation type="submission" date="2020-08" db="EMBL/GenBank/DDBJ databases">
        <title>A Genomic Blueprint of the Chicken Gut Microbiome.</title>
        <authorList>
            <person name="Gilroy R."/>
            <person name="Ravi A."/>
            <person name="Getino M."/>
            <person name="Pursley I."/>
            <person name="Horton D.L."/>
            <person name="Alikhan N.-F."/>
            <person name="Baker D."/>
            <person name="Gharbi K."/>
            <person name="Hall N."/>
            <person name="Watson M."/>
            <person name="Adriaenssens E.M."/>
            <person name="Foster-Nyarko E."/>
            <person name="Jarju S."/>
            <person name="Secka A."/>
            <person name="Antonio M."/>
            <person name="Oren A."/>
            <person name="Chaudhuri R."/>
            <person name="La Ragione R.M."/>
            <person name="Hildebrand F."/>
            <person name="Pallen M.J."/>
        </authorList>
    </citation>
    <scope>NUCLEOTIDE SEQUENCE [LARGE SCALE GENOMIC DNA]</scope>
    <source>
        <strain evidence="8 9">Sa1YUN3</strain>
    </source>
</reference>
<gene>
    <name evidence="7 8" type="primary">mltG</name>
    <name evidence="8" type="ORF">H9626_05450</name>
</gene>
<name>A0ABR8VA92_9BACT</name>
<evidence type="ECO:0000256" key="7">
    <source>
        <dbReference type="HAMAP-Rule" id="MF_02065"/>
    </source>
</evidence>
<feature type="site" description="Important for catalytic activity" evidence="7">
    <location>
        <position position="215"/>
    </location>
</feature>
<comment type="caution">
    <text evidence="8">The sequence shown here is derived from an EMBL/GenBank/DDBJ whole genome shotgun (WGS) entry which is preliminary data.</text>
</comment>
<dbReference type="Proteomes" id="UP000616346">
    <property type="component" value="Unassembled WGS sequence"/>
</dbReference>
<organism evidence="8 9">
    <name type="scientific">Phocaeicola faecium</name>
    <dbReference type="NCBI Taxonomy" id="2762213"/>
    <lineage>
        <taxon>Bacteria</taxon>
        <taxon>Pseudomonadati</taxon>
        <taxon>Bacteroidota</taxon>
        <taxon>Bacteroidia</taxon>
        <taxon>Bacteroidales</taxon>
        <taxon>Bacteroidaceae</taxon>
        <taxon>Phocaeicola</taxon>
    </lineage>
</organism>
<keyword evidence="2 7" id="KW-0812">Transmembrane</keyword>
<proteinExistence type="inferred from homology"/>
<dbReference type="HAMAP" id="MF_02065">
    <property type="entry name" value="MltG"/>
    <property type="match status" value="1"/>
</dbReference>
<dbReference type="PANTHER" id="PTHR30518:SF2">
    <property type="entry name" value="ENDOLYTIC MUREIN TRANSGLYCOSYLASE"/>
    <property type="match status" value="1"/>
</dbReference>
<evidence type="ECO:0000256" key="5">
    <source>
        <dbReference type="ARBA" id="ARBA00023239"/>
    </source>
</evidence>
<evidence type="ECO:0000256" key="6">
    <source>
        <dbReference type="ARBA" id="ARBA00023316"/>
    </source>
</evidence>
<evidence type="ECO:0000256" key="3">
    <source>
        <dbReference type="ARBA" id="ARBA00022989"/>
    </source>
</evidence>
<dbReference type="RefSeq" id="WP_191709800.1">
    <property type="nucleotide sequence ID" value="NZ_JACSPQ010000001.1"/>
</dbReference>
<feature type="transmembrane region" description="Helical" evidence="7">
    <location>
        <begin position="7"/>
        <end position="29"/>
    </location>
</feature>
<keyword evidence="1 7" id="KW-1003">Cell membrane</keyword>
<keyword evidence="6 7" id="KW-0961">Cell wall biogenesis/degradation</keyword>
<comment type="subcellular location">
    <subcellularLocation>
        <location evidence="7">Cell membrane</location>
        <topology evidence="7">Single-pass membrane protein</topology>
    </subcellularLocation>
</comment>
<evidence type="ECO:0000313" key="9">
    <source>
        <dbReference type="Proteomes" id="UP000616346"/>
    </source>
</evidence>
<evidence type="ECO:0000256" key="2">
    <source>
        <dbReference type="ARBA" id="ARBA00022692"/>
    </source>
</evidence>
<keyword evidence="5 7" id="KW-0456">Lyase</keyword>
<dbReference type="PANTHER" id="PTHR30518">
    <property type="entry name" value="ENDOLYTIC MUREIN TRANSGLYCOSYLASE"/>
    <property type="match status" value="1"/>
</dbReference>
<comment type="similarity">
    <text evidence="7">Belongs to the transglycosylase MltG family.</text>
</comment>
<dbReference type="EMBL" id="JACSPQ010000001">
    <property type="protein sequence ID" value="MBD8001665.1"/>
    <property type="molecule type" value="Genomic_DNA"/>
</dbReference>
<protein>
    <recommendedName>
        <fullName evidence="7">Endolytic murein transglycosylase</fullName>
        <ecNumber evidence="7">4.2.2.29</ecNumber>
    </recommendedName>
    <alternativeName>
        <fullName evidence="7">Peptidoglycan lytic transglycosylase</fullName>
    </alternativeName>
    <alternativeName>
        <fullName evidence="7">Peptidoglycan polymerization terminase</fullName>
    </alternativeName>
</protein>
<evidence type="ECO:0000256" key="4">
    <source>
        <dbReference type="ARBA" id="ARBA00023136"/>
    </source>
</evidence>
<dbReference type="NCBIfam" id="TIGR00247">
    <property type="entry name" value="endolytic transglycosylase MltG"/>
    <property type="match status" value="1"/>
</dbReference>
<dbReference type="EC" id="4.2.2.29" evidence="7"/>
<evidence type="ECO:0000313" key="8">
    <source>
        <dbReference type="EMBL" id="MBD8001665.1"/>
    </source>
</evidence>
<accession>A0ABR8VA92</accession>
<keyword evidence="4 7" id="KW-0472">Membrane</keyword>
<dbReference type="Gene3D" id="3.30.160.60">
    <property type="entry name" value="Classic Zinc Finger"/>
    <property type="match status" value="1"/>
</dbReference>
<keyword evidence="3 7" id="KW-1133">Transmembrane helix</keyword>
<dbReference type="CDD" id="cd08010">
    <property type="entry name" value="MltG_like"/>
    <property type="match status" value="1"/>
</dbReference>
<sequence>MKNKKLILFICIFLVIIAGGGIGVTALLFNHPFNVSKPTFIYIDENDNTDSVLVKLETQLNASTLTGFKMLIRLNGYTVRTGAYRLAAEQNTLTAYRLLSHGHQTPVKLIVPSVRTIGQLSRTVARQIMADSASISTLLTDSLYCDSLGYTRETIASLFLPNTYEVYWNMTAQGFIARMQKEYARFWDKNRRAKASEIGLTPTEVSTLASIVEEETANRAEKPTIAGLYLNRLRIGMPLQADPTVKFALQDFGLKRILYKHLETESAYNTYKHPGLPPGPIRIPSIEGIESVLNYAPHNYLYMCAKEDFSGTHNFAATLAEHQVNARRYQAALNRMR</sequence>
<evidence type="ECO:0000256" key="1">
    <source>
        <dbReference type="ARBA" id="ARBA00022475"/>
    </source>
</evidence>
<dbReference type="InterPro" id="IPR003770">
    <property type="entry name" value="MLTG-like"/>
</dbReference>
<keyword evidence="9" id="KW-1185">Reference proteome</keyword>